<feature type="compositionally biased region" description="Basic and acidic residues" evidence="1">
    <location>
        <begin position="125"/>
        <end position="150"/>
    </location>
</feature>
<feature type="chain" id="PRO_5020542471" evidence="2">
    <location>
        <begin position="26"/>
        <end position="150"/>
    </location>
</feature>
<dbReference type="EMBL" id="KZ994890">
    <property type="protein sequence ID" value="RKO91822.1"/>
    <property type="molecule type" value="Genomic_DNA"/>
</dbReference>
<proteinExistence type="predicted"/>
<gene>
    <name evidence="3" type="ORF">BDK51DRAFT_45284</name>
</gene>
<feature type="signal peptide" evidence="2">
    <location>
        <begin position="1"/>
        <end position="25"/>
    </location>
</feature>
<evidence type="ECO:0000256" key="2">
    <source>
        <dbReference type="SAM" id="SignalP"/>
    </source>
</evidence>
<organism evidence="3 4">
    <name type="scientific">Blyttiomyces helicus</name>
    <dbReference type="NCBI Taxonomy" id="388810"/>
    <lineage>
        <taxon>Eukaryota</taxon>
        <taxon>Fungi</taxon>
        <taxon>Fungi incertae sedis</taxon>
        <taxon>Chytridiomycota</taxon>
        <taxon>Chytridiomycota incertae sedis</taxon>
        <taxon>Chytridiomycetes</taxon>
        <taxon>Chytridiomycetes incertae sedis</taxon>
        <taxon>Blyttiomyces</taxon>
    </lineage>
</organism>
<sequence length="150" mass="15778">MFPQRPVRSLLLLVLMSTHPCSTRSSNPSNVDTAIVETYKLDPASLMSAHPARYARARIEQSGPPKRRGPIRHQASSSGITVTLTCGSPSTQAQPPPAGAVHAGSNRAFARRAATVRGGGSRGASDGERERVLVLRGGGGDRRVDAGERG</sequence>
<name>A0A4P9WHG4_9FUNG</name>
<reference evidence="4" key="1">
    <citation type="journal article" date="2018" name="Nat. Microbiol.">
        <title>Leveraging single-cell genomics to expand the fungal tree of life.</title>
        <authorList>
            <person name="Ahrendt S.R."/>
            <person name="Quandt C.A."/>
            <person name="Ciobanu D."/>
            <person name="Clum A."/>
            <person name="Salamov A."/>
            <person name="Andreopoulos B."/>
            <person name="Cheng J.F."/>
            <person name="Woyke T."/>
            <person name="Pelin A."/>
            <person name="Henrissat B."/>
            <person name="Reynolds N.K."/>
            <person name="Benny G.L."/>
            <person name="Smith M.E."/>
            <person name="James T.Y."/>
            <person name="Grigoriev I.V."/>
        </authorList>
    </citation>
    <scope>NUCLEOTIDE SEQUENCE [LARGE SCALE GENOMIC DNA]</scope>
</reference>
<feature type="compositionally biased region" description="Polar residues" evidence="1">
    <location>
        <begin position="74"/>
        <end position="93"/>
    </location>
</feature>
<evidence type="ECO:0000256" key="1">
    <source>
        <dbReference type="SAM" id="MobiDB-lite"/>
    </source>
</evidence>
<accession>A0A4P9WHG4</accession>
<keyword evidence="2" id="KW-0732">Signal</keyword>
<keyword evidence="4" id="KW-1185">Reference proteome</keyword>
<protein>
    <submittedName>
        <fullName evidence="3">Uncharacterized protein</fullName>
    </submittedName>
</protein>
<dbReference type="AlphaFoldDB" id="A0A4P9WHG4"/>
<evidence type="ECO:0000313" key="4">
    <source>
        <dbReference type="Proteomes" id="UP000269721"/>
    </source>
</evidence>
<dbReference type="Proteomes" id="UP000269721">
    <property type="component" value="Unassembled WGS sequence"/>
</dbReference>
<feature type="region of interest" description="Disordered" evidence="1">
    <location>
        <begin position="59"/>
        <end position="150"/>
    </location>
</feature>
<evidence type="ECO:0000313" key="3">
    <source>
        <dbReference type="EMBL" id="RKO91822.1"/>
    </source>
</evidence>